<proteinExistence type="inferred from homology"/>
<accession>H1XQL4</accession>
<evidence type="ECO:0000256" key="7">
    <source>
        <dbReference type="SAM" id="MobiDB-lite"/>
    </source>
</evidence>
<reference evidence="9 12" key="2">
    <citation type="submission" date="2016-11" db="EMBL/GenBank/DDBJ databases">
        <title>Genomic analysis of Caldithrix abyssi and proposal of a novel bacterial phylum Caldithrichaeota.</title>
        <authorList>
            <person name="Kublanov I."/>
            <person name="Sigalova O."/>
            <person name="Gavrilov S."/>
            <person name="Lebedinsky A."/>
            <person name="Ivanova N."/>
            <person name="Daum C."/>
            <person name="Reddy T."/>
            <person name="Klenk H.P."/>
            <person name="Goker M."/>
            <person name="Reva O."/>
            <person name="Miroshnichenko M."/>
            <person name="Kyprides N."/>
            <person name="Woyke T."/>
            <person name="Gelfand M."/>
        </authorList>
    </citation>
    <scope>NUCLEOTIDE SEQUENCE [LARGE SCALE GENOMIC DNA]</scope>
    <source>
        <strain evidence="9 12">LF13</strain>
    </source>
</reference>
<evidence type="ECO:0000256" key="6">
    <source>
        <dbReference type="PROSITE-ProRule" id="PRU01384"/>
    </source>
</evidence>
<dbReference type="GO" id="GO:0003677">
    <property type="term" value="F:DNA binding"/>
    <property type="evidence" value="ECO:0007669"/>
    <property type="project" value="UniProtKB-UniRule"/>
</dbReference>
<evidence type="ECO:0000256" key="1">
    <source>
        <dbReference type="ARBA" id="ARBA00000185"/>
    </source>
</evidence>
<dbReference type="Pfam" id="PF00521">
    <property type="entry name" value="DNA_topoisoIV"/>
    <property type="match status" value="1"/>
</dbReference>
<dbReference type="InterPro" id="IPR013757">
    <property type="entry name" value="Topo_IIA_A_a_sf"/>
</dbReference>
<dbReference type="Proteomes" id="UP000183868">
    <property type="component" value="Chromosome"/>
</dbReference>
<evidence type="ECO:0000259" key="8">
    <source>
        <dbReference type="PROSITE" id="PS52040"/>
    </source>
</evidence>
<feature type="active site" description="O-(5'-phospho-DNA)-tyrosine intermediate" evidence="6">
    <location>
        <position position="140"/>
    </location>
</feature>
<evidence type="ECO:0000313" key="11">
    <source>
        <dbReference type="Proteomes" id="UP000004671"/>
    </source>
</evidence>
<dbReference type="eggNOG" id="COG0188">
    <property type="taxonomic scope" value="Bacteria"/>
</dbReference>
<dbReference type="AlphaFoldDB" id="H1XQL4"/>
<evidence type="ECO:0000256" key="4">
    <source>
        <dbReference type="ARBA" id="ARBA00023125"/>
    </source>
</evidence>
<name>H1XQL4_CALAY</name>
<dbReference type="GO" id="GO:0005737">
    <property type="term" value="C:cytoplasm"/>
    <property type="evidence" value="ECO:0007669"/>
    <property type="project" value="TreeGrafter"/>
</dbReference>
<dbReference type="EMBL" id="CM001402">
    <property type="protein sequence ID" value="EHO41160.1"/>
    <property type="molecule type" value="Genomic_DNA"/>
</dbReference>
<dbReference type="GO" id="GO:0006265">
    <property type="term" value="P:DNA topological change"/>
    <property type="evidence" value="ECO:0007669"/>
    <property type="project" value="UniProtKB-UniRule"/>
</dbReference>
<dbReference type="Gene3D" id="3.30.1360.40">
    <property type="match status" value="1"/>
</dbReference>
<dbReference type="PROSITE" id="PS52040">
    <property type="entry name" value="TOPO_IIA"/>
    <property type="match status" value="1"/>
</dbReference>
<evidence type="ECO:0000256" key="3">
    <source>
        <dbReference type="ARBA" id="ARBA00023029"/>
    </source>
</evidence>
<dbReference type="PaxDb" id="880073-Calab_1540"/>
<dbReference type="GO" id="GO:0009330">
    <property type="term" value="C:DNA topoisomerase type II (double strand cut, ATP-hydrolyzing) complex"/>
    <property type="evidence" value="ECO:0007669"/>
    <property type="project" value="TreeGrafter"/>
</dbReference>
<evidence type="ECO:0000313" key="10">
    <source>
        <dbReference type="EMBL" id="EHO41160.1"/>
    </source>
</evidence>
<dbReference type="InParanoid" id="H1XQL4"/>
<comment type="catalytic activity">
    <reaction evidence="1 6">
        <text>ATP-dependent breakage, passage and rejoining of double-stranded DNA.</text>
        <dbReference type="EC" id="5.6.2.2"/>
    </reaction>
</comment>
<sequence length="873" mass="99363">MAKGKNKKENKEIEERESEVQNGPVKRQNGELESTVHVQDLYKNWFLDYASYVILERAVPALNDGLKPVQRRILHAMKRMDDGRYHKVANIIGHTMQFHPHGDAAIGDALVNLGQKELLIDTQGNWGDIRTGDSAAAARYIEARLSKFALEVAFNPDITEWQRSYDGRQKEPVHLPMKFPLVLAQGAEGIAVGLSTKILPHNFNELLDASIDILQGKKVQIFPDFPTGGYIDVTHYNDGRRGGRVRVRAKIEITDKQRLVIKDVPYGVTTTSLIDSIIKANDSGKIKIKRVVDNTAEEVEIVIDLAPGISPQVAIDALYAFTDCEVSISPNCCVIYEDKPRFMSVGELLRASTEHTLELLRKELEIKKADLSEKLFFSSLEKIFIENRIYRDIEECETWEAVIETIDKGLEPFKPQLLREVTEEDIIRLTEIKIKRISKYNSFKADELMRQLQEEIDRVNYNLAHLTDYAIDYFKHLKEKYGKGRERKTEIRVFDAIEVAQVAVANQKLYVNRKDGFIGYGLKKDEFVSECSDLDDIIVFRRDGKFMVTRATDKAFVGKDIIHVAVWKKGDTRTTYNMMYYDADSGRSYAKRFNVTAITRDREYDLTRGAKGSRVLYFSANPNAESEIVTVHLSPHCKARKKVFEFDFGKIDIKGRGSQGNIVTRWPVRKVAQKEVGESTIGGVDIYYDPIVGRLNTDERGRLLGNFDNGDLILVITNDGKYMLTNFEMTNRYDPEKVVVIEKFNPDTVISAVYYDAELDNFFVKRFKIETQTTNKPFSFISEGKGSKLIVATTAPEPQLEIEYLKGRPKKEFSEKVQINDLVGVKGWKARGNRLSRFQITYVGLAENSDEAGESKLPPEISGRAEQLDLFGE</sequence>
<organism evidence="10 11">
    <name type="scientific">Caldithrix abyssi DSM 13497</name>
    <dbReference type="NCBI Taxonomy" id="880073"/>
    <lineage>
        <taxon>Bacteria</taxon>
        <taxon>Pseudomonadati</taxon>
        <taxon>Calditrichota</taxon>
        <taxon>Calditrichia</taxon>
        <taxon>Calditrichales</taxon>
        <taxon>Calditrichaceae</taxon>
        <taxon>Caldithrix</taxon>
    </lineage>
</organism>
<feature type="domain" description="Topo IIA-type catalytic" evidence="8">
    <location>
        <begin position="59"/>
        <end position="502"/>
    </location>
</feature>
<keyword evidence="11" id="KW-1185">Reference proteome</keyword>
<keyword evidence="4 6" id="KW-0238">DNA-binding</keyword>
<dbReference type="InterPro" id="IPR002205">
    <property type="entry name" value="Topo_IIA_dom_A"/>
</dbReference>
<dbReference type="EMBL" id="CP018099">
    <property type="protein sequence ID" value="APF17005.1"/>
    <property type="molecule type" value="Genomic_DNA"/>
</dbReference>
<dbReference type="PANTHER" id="PTHR43493:SF5">
    <property type="entry name" value="DNA GYRASE SUBUNIT A, CHLOROPLASTIC_MITOCHONDRIAL"/>
    <property type="match status" value="1"/>
</dbReference>
<dbReference type="NCBIfam" id="NF009397">
    <property type="entry name" value="PRK12758.1"/>
    <property type="match status" value="1"/>
</dbReference>
<dbReference type="STRING" id="880073.Cabys_254"/>
<dbReference type="Gene3D" id="1.10.268.10">
    <property type="entry name" value="Topoisomerase, domain 3"/>
    <property type="match status" value="1"/>
</dbReference>
<dbReference type="NCBIfam" id="NF007209">
    <property type="entry name" value="PRK09631.1"/>
    <property type="match status" value="1"/>
</dbReference>
<dbReference type="OrthoDB" id="9806486at2"/>
<comment type="similarity">
    <text evidence="2">Belongs to the type II topoisomerase GyrA/ParC subunit family.</text>
</comment>
<evidence type="ECO:0000256" key="5">
    <source>
        <dbReference type="ARBA" id="ARBA00023235"/>
    </source>
</evidence>
<keyword evidence="3 6" id="KW-0799">Topoisomerase</keyword>
<feature type="region of interest" description="Disordered" evidence="7">
    <location>
        <begin position="1"/>
        <end position="28"/>
    </location>
</feature>
<evidence type="ECO:0000313" key="12">
    <source>
        <dbReference type="Proteomes" id="UP000183868"/>
    </source>
</evidence>
<dbReference type="RefSeq" id="WP_006928230.1">
    <property type="nucleotide sequence ID" value="NZ_CM001402.1"/>
</dbReference>
<dbReference type="SUPFAM" id="SSF56719">
    <property type="entry name" value="Type II DNA topoisomerase"/>
    <property type="match status" value="1"/>
</dbReference>
<dbReference type="PANTHER" id="PTHR43493">
    <property type="entry name" value="DNA GYRASE/TOPOISOMERASE SUBUNIT A"/>
    <property type="match status" value="1"/>
</dbReference>
<dbReference type="InterPro" id="IPR013758">
    <property type="entry name" value="Topo_IIA_A/C_ab"/>
</dbReference>
<dbReference type="KEGG" id="caby:Cabys_254"/>
<dbReference type="GO" id="GO:0003918">
    <property type="term" value="F:DNA topoisomerase type II (double strand cut, ATP-hydrolyzing) activity"/>
    <property type="evidence" value="ECO:0007669"/>
    <property type="project" value="UniProtKB-EC"/>
</dbReference>
<dbReference type="InterPro" id="IPR050220">
    <property type="entry name" value="Type_II_DNA_Topoisomerases"/>
</dbReference>
<keyword evidence="5 6" id="KW-0413">Isomerase</keyword>
<dbReference type="SMART" id="SM00434">
    <property type="entry name" value="TOP4c"/>
    <property type="match status" value="1"/>
</dbReference>
<evidence type="ECO:0000256" key="2">
    <source>
        <dbReference type="ARBA" id="ARBA00008263"/>
    </source>
</evidence>
<dbReference type="InterPro" id="IPR013760">
    <property type="entry name" value="Topo_IIA-like_dom_sf"/>
</dbReference>
<dbReference type="Gene3D" id="3.90.199.10">
    <property type="entry name" value="Topoisomerase II, domain 5"/>
    <property type="match status" value="1"/>
</dbReference>
<protein>
    <submittedName>
        <fullName evidence="10">DNA gyrase/topoisomerase IV subunit A</fullName>
    </submittedName>
    <submittedName>
        <fullName evidence="9">Topoisomerase-4 subunit A</fullName>
    </submittedName>
</protein>
<dbReference type="GO" id="GO:0005524">
    <property type="term" value="F:ATP binding"/>
    <property type="evidence" value="ECO:0007669"/>
    <property type="project" value="InterPro"/>
</dbReference>
<evidence type="ECO:0000313" key="9">
    <source>
        <dbReference type="EMBL" id="APF17005.1"/>
    </source>
</evidence>
<dbReference type="Proteomes" id="UP000004671">
    <property type="component" value="Chromosome"/>
</dbReference>
<gene>
    <name evidence="9" type="ORF">Cabys_254</name>
    <name evidence="10" type="ORF">Calab_1540</name>
</gene>
<dbReference type="HOGENOM" id="CLU_015760_0_0_0"/>
<reference evidence="10 11" key="1">
    <citation type="submission" date="2011-09" db="EMBL/GenBank/DDBJ databases">
        <title>The permanent draft genome of Caldithrix abyssi DSM 13497.</title>
        <authorList>
            <consortium name="US DOE Joint Genome Institute (JGI-PGF)"/>
            <person name="Lucas S."/>
            <person name="Han J."/>
            <person name="Lapidus A."/>
            <person name="Bruce D."/>
            <person name="Goodwin L."/>
            <person name="Pitluck S."/>
            <person name="Peters L."/>
            <person name="Kyrpides N."/>
            <person name="Mavromatis K."/>
            <person name="Ivanova N."/>
            <person name="Mikhailova N."/>
            <person name="Chertkov O."/>
            <person name="Detter J.C."/>
            <person name="Tapia R."/>
            <person name="Han C."/>
            <person name="Land M."/>
            <person name="Hauser L."/>
            <person name="Markowitz V."/>
            <person name="Cheng J.-F."/>
            <person name="Hugenholtz P."/>
            <person name="Woyke T."/>
            <person name="Wu D."/>
            <person name="Spring S."/>
            <person name="Brambilla E."/>
            <person name="Klenk H.-P."/>
            <person name="Eisen J.A."/>
        </authorList>
    </citation>
    <scope>NUCLEOTIDE SEQUENCE [LARGE SCALE GENOMIC DNA]</scope>
    <source>
        <strain evidence="10 11">DSM 13497</strain>
    </source>
</reference>